<dbReference type="AlphaFoldDB" id="A0A1Y5SFH2"/>
<organism evidence="2 3">
    <name type="scientific">Roseisalinus antarcticus</name>
    <dbReference type="NCBI Taxonomy" id="254357"/>
    <lineage>
        <taxon>Bacteria</taxon>
        <taxon>Pseudomonadati</taxon>
        <taxon>Pseudomonadota</taxon>
        <taxon>Alphaproteobacteria</taxon>
        <taxon>Rhodobacterales</taxon>
        <taxon>Roseobacteraceae</taxon>
        <taxon>Roseisalinus</taxon>
    </lineage>
</organism>
<dbReference type="EMBL" id="FWFZ01000006">
    <property type="protein sequence ID" value="SLN39622.1"/>
    <property type="molecule type" value="Genomic_DNA"/>
</dbReference>
<dbReference type="Proteomes" id="UP000193900">
    <property type="component" value="Unassembled WGS sequence"/>
</dbReference>
<dbReference type="RefSeq" id="WP_085878404.1">
    <property type="nucleotide sequence ID" value="NZ_FWFZ01000006.1"/>
</dbReference>
<feature type="chain" id="PRO_5011008474" evidence="1">
    <location>
        <begin position="31"/>
        <end position="444"/>
    </location>
</feature>
<accession>A0A1Y5SFH2</accession>
<gene>
    <name evidence="2" type="ORF">ROA7023_01520</name>
</gene>
<protein>
    <submittedName>
        <fullName evidence="2">Uncharacterized protein</fullName>
    </submittedName>
</protein>
<dbReference type="OrthoDB" id="5196031at2"/>
<evidence type="ECO:0000256" key="1">
    <source>
        <dbReference type="SAM" id="SignalP"/>
    </source>
</evidence>
<evidence type="ECO:0000313" key="3">
    <source>
        <dbReference type="Proteomes" id="UP000193900"/>
    </source>
</evidence>
<proteinExistence type="predicted"/>
<feature type="signal peptide" evidence="1">
    <location>
        <begin position="1"/>
        <end position="30"/>
    </location>
</feature>
<reference evidence="2 3" key="1">
    <citation type="submission" date="2017-03" db="EMBL/GenBank/DDBJ databases">
        <authorList>
            <person name="Afonso C.L."/>
            <person name="Miller P.J."/>
            <person name="Scott M.A."/>
            <person name="Spackman E."/>
            <person name="Goraichik I."/>
            <person name="Dimitrov K.M."/>
            <person name="Suarez D.L."/>
            <person name="Swayne D.E."/>
        </authorList>
    </citation>
    <scope>NUCLEOTIDE SEQUENCE [LARGE SCALE GENOMIC DNA]</scope>
    <source>
        <strain evidence="2 3">CECT 7023</strain>
    </source>
</reference>
<keyword evidence="3" id="KW-1185">Reference proteome</keyword>
<keyword evidence="1" id="KW-0732">Signal</keyword>
<evidence type="ECO:0000313" key="2">
    <source>
        <dbReference type="EMBL" id="SLN39622.1"/>
    </source>
</evidence>
<sequence>MPHPIRRPAALARMLTLAACLALPAAPAPAQGIETALKLGSFILDLRRQSREEDAAEEAADRLDARLGEVIEAQISRPDLSGLLDARLDALELRRLHRTVQGAVLRLDNCAAAPALCADDLPEIDRILRQVASEIAASPASDITLGLLERARSAHLRLARLQDADPARIGFLQDSYARYFGTLASTANRSAYDTARQDLLRPLAALIDVPQTALELSAQTDLQTALAELVSEQGSPILLSGLRRYFDGNVRFMDATTGAGSHVVRFNCRLNRSRLAFLDGRVAPRLHMAKLRDLVEDEDDRVVSGAPAPGDPYELIWLAVGLSLTDGGARIEAAEQALVDDAAGTFTLPYGGEFYTFGSRTEPASVPVMGAAIDAQILDRLGVFPWTGRGPCLLTDGLVLEDPRDGLSELEAALQAHFEKAETIVAALVQLENLRRLAGALAEG</sequence>
<name>A0A1Y5SFH2_9RHOB</name>